<evidence type="ECO:0000256" key="1">
    <source>
        <dbReference type="SAM" id="MobiDB-lite"/>
    </source>
</evidence>
<name>A0ABT5J7K7_RHOTP</name>
<evidence type="ECO:0000313" key="2">
    <source>
        <dbReference type="EMBL" id="MDC7785634.1"/>
    </source>
</evidence>
<keyword evidence="3" id="KW-1185">Reference proteome</keyword>
<dbReference type="Proteomes" id="UP001165652">
    <property type="component" value="Unassembled WGS sequence"/>
</dbReference>
<organism evidence="2 3">
    <name type="scientific">Rhodoplanes tepidamans</name>
    <name type="common">Rhodoplanes cryptolactis</name>
    <dbReference type="NCBI Taxonomy" id="200616"/>
    <lineage>
        <taxon>Bacteria</taxon>
        <taxon>Pseudomonadati</taxon>
        <taxon>Pseudomonadota</taxon>
        <taxon>Alphaproteobacteria</taxon>
        <taxon>Hyphomicrobiales</taxon>
        <taxon>Nitrobacteraceae</taxon>
        <taxon>Rhodoplanes</taxon>
    </lineage>
</organism>
<evidence type="ECO:0008006" key="4">
    <source>
        <dbReference type="Google" id="ProtNLM"/>
    </source>
</evidence>
<evidence type="ECO:0000313" key="3">
    <source>
        <dbReference type="Proteomes" id="UP001165652"/>
    </source>
</evidence>
<reference evidence="2" key="1">
    <citation type="journal article" date="2023" name="Microbiol Resour">
        <title>Genome Sequences of Rhodoplanes serenus and Two Thermotolerant Strains, Rhodoplanes tepidamans and 'Rhodoplanes cryptolactis,' Further Refine the Genus.</title>
        <authorList>
            <person name="Rayyan A.A."/>
            <person name="Kyndt J.A."/>
        </authorList>
    </citation>
    <scope>NUCLEOTIDE SEQUENCE</scope>
    <source>
        <strain evidence="2">DSM 9987</strain>
    </source>
</reference>
<protein>
    <recommendedName>
        <fullName evidence="4">Translation initiation factor IF-2</fullName>
    </recommendedName>
</protein>
<gene>
    <name evidence="2" type="ORF">PQJ73_08065</name>
</gene>
<reference evidence="2" key="2">
    <citation type="submission" date="2023-02" db="EMBL/GenBank/DDBJ databases">
        <authorList>
            <person name="Rayyan A."/>
            <person name="Meyer T."/>
            <person name="Kyndt J.A."/>
        </authorList>
    </citation>
    <scope>NUCLEOTIDE SEQUENCE</scope>
    <source>
        <strain evidence="2">DSM 9987</strain>
    </source>
</reference>
<proteinExistence type="predicted"/>
<feature type="compositionally biased region" description="Pro residues" evidence="1">
    <location>
        <begin position="62"/>
        <end position="81"/>
    </location>
</feature>
<accession>A0ABT5J7K7</accession>
<feature type="region of interest" description="Disordered" evidence="1">
    <location>
        <begin position="54"/>
        <end position="151"/>
    </location>
</feature>
<sequence length="151" mass="15611">MGCRRHARRVGAALLGWRLVRDLGRGLAWGIGAATLAGASPAAALSARVDALPGEPAAPRAAPAPRPAAKPVPPPRRPIPPWFFGRDAEPRLVPPRSIPGRAGRPAERTPTPRTKPAETGPGGDTTASTRPKPKMPPRAPGAVDVPVAPLD</sequence>
<dbReference type="RefSeq" id="WP_272776482.1">
    <property type="nucleotide sequence ID" value="NZ_JAQQLI010000009.1"/>
</dbReference>
<dbReference type="EMBL" id="JAQQLI010000009">
    <property type="protein sequence ID" value="MDC7785634.1"/>
    <property type="molecule type" value="Genomic_DNA"/>
</dbReference>
<comment type="caution">
    <text evidence="2">The sequence shown here is derived from an EMBL/GenBank/DDBJ whole genome shotgun (WGS) entry which is preliminary data.</text>
</comment>